<dbReference type="EMBL" id="BAAARJ010000003">
    <property type="protein sequence ID" value="GAA2600661.1"/>
    <property type="molecule type" value="Genomic_DNA"/>
</dbReference>
<comment type="similarity">
    <text evidence="1">Belongs to the NmrA-type oxidoreductase family.</text>
</comment>
<organism evidence="4 5">
    <name type="scientific">Streptomyces axinellae</name>
    <dbReference type="NCBI Taxonomy" id="552788"/>
    <lineage>
        <taxon>Bacteria</taxon>
        <taxon>Bacillati</taxon>
        <taxon>Actinomycetota</taxon>
        <taxon>Actinomycetes</taxon>
        <taxon>Kitasatosporales</taxon>
        <taxon>Streptomycetaceae</taxon>
        <taxon>Streptomyces</taxon>
    </lineage>
</organism>
<evidence type="ECO:0000256" key="1">
    <source>
        <dbReference type="ARBA" id="ARBA00006328"/>
    </source>
</evidence>
<accession>A0ABP6C3G5</accession>
<protein>
    <submittedName>
        <fullName evidence="4">NmrA/HSCARG family protein</fullName>
    </submittedName>
</protein>
<evidence type="ECO:0000313" key="4">
    <source>
        <dbReference type="EMBL" id="GAA2600661.1"/>
    </source>
</evidence>
<gene>
    <name evidence="4" type="ORF">GCM10009863_12470</name>
</gene>
<proteinExistence type="inferred from homology"/>
<dbReference type="SUPFAM" id="SSF51735">
    <property type="entry name" value="NAD(P)-binding Rossmann-fold domains"/>
    <property type="match status" value="1"/>
</dbReference>
<dbReference type="Pfam" id="PF05368">
    <property type="entry name" value="NmrA"/>
    <property type="match status" value="1"/>
</dbReference>
<dbReference type="RefSeq" id="WP_344562948.1">
    <property type="nucleotide sequence ID" value="NZ_BAAARJ010000003.1"/>
</dbReference>
<dbReference type="Proteomes" id="UP001501447">
    <property type="component" value="Unassembled WGS sequence"/>
</dbReference>
<evidence type="ECO:0000313" key="5">
    <source>
        <dbReference type="Proteomes" id="UP001501447"/>
    </source>
</evidence>
<sequence>MNTSAESVLVTGATGRQGGAAARALLAVGTPVRALVRDPHAPRAKAIEAEGAELVRGDLADPDSLAPAVRGVGAVFSVQMPPMTETSVDFAGELAQATNLIAAAQAAGVRQFVQSSTAGVGRHTQAPGWAEGRWSAMEEYFTTKQRILDAVRQAGFARWTVVKPAFFMDNLRALVPHGPEGGLATVLKPDSELALVAAADIGAAVAHAVQDPDRFHEVRLELAGDRLTMRQIARTLSAVWGVPVVAPSMDLAEALAAGMPAWGAGHEWNNAVVQPAYPQTARSLGIPVTAFATWAREHFSAA</sequence>
<keyword evidence="5" id="KW-1185">Reference proteome</keyword>
<keyword evidence="2" id="KW-0521">NADP</keyword>
<name>A0ABP6C3G5_9ACTN</name>
<dbReference type="InterPro" id="IPR036291">
    <property type="entry name" value="NAD(P)-bd_dom_sf"/>
</dbReference>
<dbReference type="Gene3D" id="3.40.50.720">
    <property type="entry name" value="NAD(P)-binding Rossmann-like Domain"/>
    <property type="match status" value="1"/>
</dbReference>
<dbReference type="PANTHER" id="PTHR42748:SF7">
    <property type="entry name" value="NMRA LIKE REDOX SENSOR 1-RELATED"/>
    <property type="match status" value="1"/>
</dbReference>
<reference evidence="5" key="1">
    <citation type="journal article" date="2019" name="Int. J. Syst. Evol. Microbiol.">
        <title>The Global Catalogue of Microorganisms (GCM) 10K type strain sequencing project: providing services to taxonomists for standard genome sequencing and annotation.</title>
        <authorList>
            <consortium name="The Broad Institute Genomics Platform"/>
            <consortium name="The Broad Institute Genome Sequencing Center for Infectious Disease"/>
            <person name="Wu L."/>
            <person name="Ma J."/>
        </authorList>
    </citation>
    <scope>NUCLEOTIDE SEQUENCE [LARGE SCALE GENOMIC DNA]</scope>
    <source>
        <strain evidence="5">JCM 16373</strain>
    </source>
</reference>
<comment type="caution">
    <text evidence="4">The sequence shown here is derived from an EMBL/GenBank/DDBJ whole genome shotgun (WGS) entry which is preliminary data.</text>
</comment>
<dbReference type="PANTHER" id="PTHR42748">
    <property type="entry name" value="NITROGEN METABOLITE REPRESSION PROTEIN NMRA FAMILY MEMBER"/>
    <property type="match status" value="1"/>
</dbReference>
<dbReference type="InterPro" id="IPR008030">
    <property type="entry name" value="NmrA-like"/>
</dbReference>
<dbReference type="InterPro" id="IPR051164">
    <property type="entry name" value="NmrA-like_oxidored"/>
</dbReference>
<evidence type="ECO:0000256" key="2">
    <source>
        <dbReference type="ARBA" id="ARBA00022857"/>
    </source>
</evidence>
<evidence type="ECO:0000259" key="3">
    <source>
        <dbReference type="Pfam" id="PF05368"/>
    </source>
</evidence>
<feature type="domain" description="NmrA-like" evidence="3">
    <location>
        <begin position="6"/>
        <end position="245"/>
    </location>
</feature>